<keyword evidence="3" id="KW-0520">NAD</keyword>
<dbReference type="EMBL" id="JAMZFV010000004">
    <property type="protein sequence ID" value="MCP1109488.1"/>
    <property type="molecule type" value="Genomic_DNA"/>
</dbReference>
<protein>
    <submittedName>
        <fullName evidence="6">NAD-dependent epimerase/dehydratase family protein</fullName>
    </submittedName>
</protein>
<evidence type="ECO:0000256" key="2">
    <source>
        <dbReference type="ARBA" id="ARBA00022793"/>
    </source>
</evidence>
<reference evidence="6 7" key="1">
    <citation type="journal article" date="2022" name="Genome Biol. Evol.">
        <title>Host diet, physiology and behaviors set the stage for Lachnospiraceae cladogenesis.</title>
        <authorList>
            <person name="Vera-Ponce De Leon A."/>
            <person name="Schneider M."/>
            <person name="Jahnes B.C."/>
            <person name="Sadowski V."/>
            <person name="Camuy-Velez L.A."/>
            <person name="Duan J."/>
            <person name="Sabree Z.L."/>
        </authorList>
    </citation>
    <scope>NUCLEOTIDE SEQUENCE [LARGE SCALE GENOMIC DNA]</scope>
    <source>
        <strain evidence="6 7">PAL227</strain>
    </source>
</reference>
<evidence type="ECO:0000313" key="6">
    <source>
        <dbReference type="EMBL" id="MCP1109488.1"/>
    </source>
</evidence>
<dbReference type="SUPFAM" id="SSF51735">
    <property type="entry name" value="NAD(P)-binding Rossmann-fold domains"/>
    <property type="match status" value="1"/>
</dbReference>
<organism evidence="6 7">
    <name type="scientific">Ohessyouella blattaphilus</name>
    <dbReference type="NCBI Taxonomy" id="2949333"/>
    <lineage>
        <taxon>Bacteria</taxon>
        <taxon>Bacillati</taxon>
        <taxon>Bacillota</taxon>
        <taxon>Clostridia</taxon>
        <taxon>Lachnospirales</taxon>
        <taxon>Lachnospiraceae</taxon>
        <taxon>Ohessyouella</taxon>
    </lineage>
</organism>
<dbReference type="Pfam" id="PF01370">
    <property type="entry name" value="Epimerase"/>
    <property type="match status" value="1"/>
</dbReference>
<dbReference type="InterPro" id="IPR001509">
    <property type="entry name" value="Epimerase_deHydtase"/>
</dbReference>
<sequence length="349" mass="37910">MNLYKSKTYLDDLRVALAASVGIAEMKNKTILVTGATGTIGSFIVDMLLEYNKSGANITIFATSRNKERLEERFKVGKTDLLTYVTYDSLIPVEFVFSVDYIIHAGGNAHPAAFNADPVGTIRGSVVGTYNLLEYGRKHGVKRFCYISSGEVYGQGDMTVDSFDEDYSGYIDLLSPRSAYPMGKRAAETLCASYTKQYGLETVIVRPCHTYGPGITDSDSRAHAQFIRNVLNGDDIIMKSQGTQRRSYCYIADCASAILTCLIKGESGKAYNSANSGASISIARLAQIIASCAGRKVVFAEPDISDLANRTPIAKQVLSSAKLEALGWEGKYSVEEGVAHTLTILRGEL</sequence>
<proteinExistence type="predicted"/>
<keyword evidence="4" id="KW-0456">Lyase</keyword>
<dbReference type="PANTHER" id="PTHR43078">
    <property type="entry name" value="UDP-GLUCURONIC ACID DECARBOXYLASE-RELATED"/>
    <property type="match status" value="1"/>
</dbReference>
<accession>A0ABT1EFM7</accession>
<dbReference type="PANTHER" id="PTHR43078:SF6">
    <property type="entry name" value="UDP-GLUCURONIC ACID DECARBOXYLASE 1"/>
    <property type="match status" value="1"/>
</dbReference>
<name>A0ABT1EFM7_9FIRM</name>
<keyword evidence="7" id="KW-1185">Reference proteome</keyword>
<dbReference type="InterPro" id="IPR036291">
    <property type="entry name" value="NAD(P)-bd_dom_sf"/>
</dbReference>
<dbReference type="InterPro" id="IPR044516">
    <property type="entry name" value="UXS-like"/>
</dbReference>
<dbReference type="RefSeq" id="WP_262068395.1">
    <property type="nucleotide sequence ID" value="NZ_JAMXOC010000004.1"/>
</dbReference>
<evidence type="ECO:0000256" key="1">
    <source>
        <dbReference type="ARBA" id="ARBA00001911"/>
    </source>
</evidence>
<gene>
    <name evidence="6" type="ORF">NK118_04395</name>
</gene>
<evidence type="ECO:0000256" key="3">
    <source>
        <dbReference type="ARBA" id="ARBA00023027"/>
    </source>
</evidence>
<keyword evidence="2" id="KW-0210">Decarboxylase</keyword>
<dbReference type="Proteomes" id="UP001523565">
    <property type="component" value="Unassembled WGS sequence"/>
</dbReference>
<comment type="cofactor">
    <cofactor evidence="1">
        <name>NAD(+)</name>
        <dbReference type="ChEBI" id="CHEBI:57540"/>
    </cofactor>
</comment>
<feature type="domain" description="NAD-dependent epimerase/dehydratase" evidence="5">
    <location>
        <begin position="31"/>
        <end position="272"/>
    </location>
</feature>
<evidence type="ECO:0000313" key="7">
    <source>
        <dbReference type="Proteomes" id="UP001523565"/>
    </source>
</evidence>
<comment type="caution">
    <text evidence="6">The sequence shown here is derived from an EMBL/GenBank/DDBJ whole genome shotgun (WGS) entry which is preliminary data.</text>
</comment>
<evidence type="ECO:0000256" key="4">
    <source>
        <dbReference type="ARBA" id="ARBA00023239"/>
    </source>
</evidence>
<dbReference type="Gene3D" id="3.40.50.720">
    <property type="entry name" value="NAD(P)-binding Rossmann-like Domain"/>
    <property type="match status" value="1"/>
</dbReference>
<evidence type="ECO:0000259" key="5">
    <source>
        <dbReference type="Pfam" id="PF01370"/>
    </source>
</evidence>